<dbReference type="EMBL" id="JAZHRV010000001">
    <property type="protein sequence ID" value="MEH2555002.1"/>
    <property type="molecule type" value="Genomic_DNA"/>
</dbReference>
<dbReference type="InterPro" id="IPR000620">
    <property type="entry name" value="EamA_dom"/>
</dbReference>
<evidence type="ECO:0000259" key="7">
    <source>
        <dbReference type="Pfam" id="PF00892"/>
    </source>
</evidence>
<protein>
    <submittedName>
        <fullName evidence="8">Drug/metabolite transporter (DMT)-like permease</fullName>
    </submittedName>
</protein>
<gene>
    <name evidence="8" type="ORF">V1286_002531</name>
</gene>
<feature type="transmembrane region" description="Helical" evidence="6">
    <location>
        <begin position="67"/>
        <end position="86"/>
    </location>
</feature>
<evidence type="ECO:0000256" key="1">
    <source>
        <dbReference type="ARBA" id="ARBA00004141"/>
    </source>
</evidence>
<dbReference type="RefSeq" id="WP_334479903.1">
    <property type="nucleotide sequence ID" value="NZ_JAZHRV010000001.1"/>
</dbReference>
<comment type="subcellular location">
    <subcellularLocation>
        <location evidence="1">Membrane</location>
        <topology evidence="1">Multi-pass membrane protein</topology>
    </subcellularLocation>
</comment>
<evidence type="ECO:0000256" key="6">
    <source>
        <dbReference type="SAM" id="Phobius"/>
    </source>
</evidence>
<evidence type="ECO:0000313" key="8">
    <source>
        <dbReference type="EMBL" id="MEH2555002.1"/>
    </source>
</evidence>
<feature type="transmembrane region" description="Helical" evidence="6">
    <location>
        <begin position="92"/>
        <end position="112"/>
    </location>
</feature>
<feature type="transmembrane region" description="Helical" evidence="6">
    <location>
        <begin position="179"/>
        <end position="202"/>
    </location>
</feature>
<name>A0ABU8B909_9BRAD</name>
<evidence type="ECO:0000256" key="2">
    <source>
        <dbReference type="ARBA" id="ARBA00007362"/>
    </source>
</evidence>
<dbReference type="InterPro" id="IPR050638">
    <property type="entry name" value="AA-Vitamin_Transporters"/>
</dbReference>
<feature type="transmembrane region" description="Helical" evidence="6">
    <location>
        <begin position="214"/>
        <end position="236"/>
    </location>
</feature>
<feature type="transmembrane region" description="Helical" evidence="6">
    <location>
        <begin position="149"/>
        <end position="167"/>
    </location>
</feature>
<accession>A0ABU8B909</accession>
<reference evidence="8 9" key="1">
    <citation type="submission" date="2024-02" db="EMBL/GenBank/DDBJ databases">
        <title>Adaptive strategies in a cosmopolitan and abundant soil bacterium.</title>
        <authorList>
            <person name="Carini P."/>
        </authorList>
    </citation>
    <scope>NUCLEOTIDE SEQUENCE [LARGE SCALE GENOMIC DNA]</scope>
    <source>
        <strain evidence="8 9">AZCC 1608</strain>
    </source>
</reference>
<organism evidence="8 9">
    <name type="scientific">Bradyrhizobium algeriense</name>
    <dbReference type="NCBI Taxonomy" id="634784"/>
    <lineage>
        <taxon>Bacteria</taxon>
        <taxon>Pseudomonadati</taxon>
        <taxon>Pseudomonadota</taxon>
        <taxon>Alphaproteobacteria</taxon>
        <taxon>Hyphomicrobiales</taxon>
        <taxon>Nitrobacteraceae</taxon>
        <taxon>Bradyrhizobium</taxon>
    </lineage>
</organism>
<keyword evidence="9" id="KW-1185">Reference proteome</keyword>
<sequence length="293" mass="30177">MGEWVGVAIALVSSCLGGTAAAITRYLAGNTDPITLAILRWAIGFCCVLPAALLLKARWPQQRDLPAVAALGFCFFGVFFVLYNIAMSYTTAARASLALATLPLHTMVVGAILGIEPLTKRKSIGVCVAVLGVAAALATGLSAAPPGAWRGELIMTAAVLCMAFYNVWSRPFIQRSSALGFLTVGIGTGAAALILVGLSTGSVAALSQFSPPQWIAGIYLGVAGGALAFILWVLALERASPTRVANTMTVNPLAAGLLATQLVGEPITPNLVLGLVAVFAGIWIATSEVRKPA</sequence>
<dbReference type="PANTHER" id="PTHR32322:SF2">
    <property type="entry name" value="EAMA DOMAIN-CONTAINING PROTEIN"/>
    <property type="match status" value="1"/>
</dbReference>
<dbReference type="SUPFAM" id="SSF103481">
    <property type="entry name" value="Multidrug resistance efflux transporter EmrE"/>
    <property type="match status" value="2"/>
</dbReference>
<evidence type="ECO:0000256" key="4">
    <source>
        <dbReference type="ARBA" id="ARBA00022989"/>
    </source>
</evidence>
<feature type="domain" description="EamA" evidence="7">
    <location>
        <begin position="150"/>
        <end position="285"/>
    </location>
</feature>
<keyword evidence="3 6" id="KW-0812">Transmembrane</keyword>
<comment type="caution">
    <text evidence="8">The sequence shown here is derived from an EMBL/GenBank/DDBJ whole genome shotgun (WGS) entry which is preliminary data.</text>
</comment>
<proteinExistence type="inferred from homology"/>
<comment type="similarity">
    <text evidence="2">Belongs to the EamA transporter family.</text>
</comment>
<dbReference type="Pfam" id="PF00892">
    <property type="entry name" value="EamA"/>
    <property type="match status" value="2"/>
</dbReference>
<keyword evidence="4 6" id="KW-1133">Transmembrane helix</keyword>
<dbReference type="Proteomes" id="UP001364224">
    <property type="component" value="Unassembled WGS sequence"/>
</dbReference>
<evidence type="ECO:0000256" key="5">
    <source>
        <dbReference type="ARBA" id="ARBA00023136"/>
    </source>
</evidence>
<dbReference type="InterPro" id="IPR037185">
    <property type="entry name" value="EmrE-like"/>
</dbReference>
<feature type="transmembrane region" description="Helical" evidence="6">
    <location>
        <begin position="124"/>
        <end position="143"/>
    </location>
</feature>
<dbReference type="PANTHER" id="PTHR32322">
    <property type="entry name" value="INNER MEMBRANE TRANSPORTER"/>
    <property type="match status" value="1"/>
</dbReference>
<evidence type="ECO:0000313" key="9">
    <source>
        <dbReference type="Proteomes" id="UP001364224"/>
    </source>
</evidence>
<evidence type="ECO:0000256" key="3">
    <source>
        <dbReference type="ARBA" id="ARBA00022692"/>
    </source>
</evidence>
<feature type="transmembrane region" description="Helical" evidence="6">
    <location>
        <begin position="37"/>
        <end position="55"/>
    </location>
</feature>
<keyword evidence="5 6" id="KW-0472">Membrane</keyword>
<feature type="domain" description="EamA" evidence="7">
    <location>
        <begin position="6"/>
        <end position="135"/>
    </location>
</feature>